<sequence length="279" mass="31872">MYQQQSLLLILTVLTAPCSHAWVTAPPPRATSALNFFWKTWEEKATTTTVVMSDEERVQKVQQYERDIDEALERGDESVLPSLFQQLEALNVPLEPNRSPDFFGDWSVWYTDCPPPSNGQLGPFQGTSGQVIFDDEAKTYQNLLKVPPNDWLTATLDGVWEEWDGTLLTIENYQTEGYASITNPPKNIDWGANHWKVTFVQLTIRLLGITLVQKEFPPNTSRVWRTTYMDEEIRIVRAGKTGRVEDEVVFFTKRSPAPLLAKSSNPGLEWLTKCFQPKE</sequence>
<proteinExistence type="predicted"/>
<keyword evidence="1" id="KW-0732">Signal</keyword>
<reference evidence="3" key="1">
    <citation type="submission" date="2021-01" db="EMBL/GenBank/DDBJ databases">
        <authorList>
            <person name="Corre E."/>
            <person name="Pelletier E."/>
            <person name="Niang G."/>
            <person name="Scheremetjew M."/>
            <person name="Finn R."/>
            <person name="Kale V."/>
            <person name="Holt S."/>
            <person name="Cochrane G."/>
            <person name="Meng A."/>
            <person name="Brown T."/>
            <person name="Cohen L."/>
        </authorList>
    </citation>
    <scope>NUCLEOTIDE SEQUENCE</scope>
    <source>
        <strain evidence="3">CCMP125</strain>
    </source>
</reference>
<feature type="chain" id="PRO_5036191964" description="Plastid lipid-associated protein/fibrillin conserved domain-containing protein" evidence="1">
    <location>
        <begin position="22"/>
        <end position="279"/>
    </location>
</feature>
<dbReference type="EMBL" id="HBHT01024823">
    <property type="protein sequence ID" value="CAD9976277.1"/>
    <property type="molecule type" value="Transcribed_RNA"/>
</dbReference>
<accession>A0A6U3BNN0</accession>
<dbReference type="EMBL" id="HBHT01024822">
    <property type="protein sequence ID" value="CAD9976275.1"/>
    <property type="molecule type" value="Transcribed_RNA"/>
</dbReference>
<name>A0A6U3BNN0_9STRA</name>
<organism evidence="3">
    <name type="scientific">Entomoneis paludosa</name>
    <dbReference type="NCBI Taxonomy" id="265537"/>
    <lineage>
        <taxon>Eukaryota</taxon>
        <taxon>Sar</taxon>
        <taxon>Stramenopiles</taxon>
        <taxon>Ochrophyta</taxon>
        <taxon>Bacillariophyta</taxon>
        <taxon>Bacillariophyceae</taxon>
        <taxon>Bacillariophycidae</taxon>
        <taxon>Entomoneidaceae</taxon>
        <taxon>Entomoneis</taxon>
    </lineage>
</organism>
<gene>
    <name evidence="2" type="ORF">APAL1065_LOCUS16657</name>
    <name evidence="3" type="ORF">APAL1065_LOCUS16658</name>
</gene>
<evidence type="ECO:0000313" key="3">
    <source>
        <dbReference type="EMBL" id="CAD9976277.1"/>
    </source>
</evidence>
<evidence type="ECO:0008006" key="4">
    <source>
        <dbReference type="Google" id="ProtNLM"/>
    </source>
</evidence>
<evidence type="ECO:0000256" key="1">
    <source>
        <dbReference type="SAM" id="SignalP"/>
    </source>
</evidence>
<evidence type="ECO:0000313" key="2">
    <source>
        <dbReference type="EMBL" id="CAD9976275.1"/>
    </source>
</evidence>
<dbReference type="AlphaFoldDB" id="A0A6U3BNN0"/>
<protein>
    <recommendedName>
        <fullName evidence="4">Plastid lipid-associated protein/fibrillin conserved domain-containing protein</fullName>
    </recommendedName>
</protein>
<feature type="signal peptide" evidence="1">
    <location>
        <begin position="1"/>
        <end position="21"/>
    </location>
</feature>